<reference evidence="1" key="1">
    <citation type="submission" date="2020-10" db="EMBL/GenBank/DDBJ databases">
        <title>Genome Sequence of Monilinia vaccinii-corymbosi Sheds Light on Mummy Berry Disease Infection of Blueberry and Mating Type.</title>
        <authorList>
            <person name="Yow A.G."/>
            <person name="Zhang Y."/>
            <person name="Bansal K."/>
            <person name="Eacker S.M."/>
            <person name="Sullivan S."/>
            <person name="Liachko I."/>
            <person name="Cubeta M.A."/>
            <person name="Rollins J.A."/>
            <person name="Ashrafi H."/>
        </authorList>
    </citation>
    <scope>NUCLEOTIDE SEQUENCE</scope>
    <source>
        <strain evidence="1">RL-1</strain>
    </source>
</reference>
<evidence type="ECO:0000313" key="2">
    <source>
        <dbReference type="Proteomes" id="UP000672032"/>
    </source>
</evidence>
<proteinExistence type="predicted"/>
<dbReference type="EMBL" id="CP063411">
    <property type="protein sequence ID" value="QSZ36452.1"/>
    <property type="molecule type" value="Genomic_DNA"/>
</dbReference>
<gene>
    <name evidence="1" type="ORF">DSL72_006331</name>
</gene>
<dbReference type="AlphaFoldDB" id="A0A8A3PLY2"/>
<protein>
    <submittedName>
        <fullName evidence="1">Uncharacterized protein</fullName>
    </submittedName>
</protein>
<keyword evidence="2" id="KW-1185">Reference proteome</keyword>
<name>A0A8A3PLY2_9HELO</name>
<sequence length="223" mass="25098">MDTSVHDGAEKSAPAIRSFQRVVGPLRPHLKRDLAWWASVETSEALAGFTWEGQQDRECLSLGFGRKGTEFSGSKPVKEKASPKRQLYTMMANISKEKFLAQHIFSTFMWTIVSSFPIAQKVVESTTEVILPSDDKLKLNTPNPNWNSLRLTNKSIKEITKAIEISGLGSLEDAYLLIIPPLSYSYKLPNENMINEVRNKAKDNEVGYRDTACKFSQKTIKVL</sequence>
<organism evidence="1 2">
    <name type="scientific">Monilinia vaccinii-corymbosi</name>
    <dbReference type="NCBI Taxonomy" id="61207"/>
    <lineage>
        <taxon>Eukaryota</taxon>
        <taxon>Fungi</taxon>
        <taxon>Dikarya</taxon>
        <taxon>Ascomycota</taxon>
        <taxon>Pezizomycotina</taxon>
        <taxon>Leotiomycetes</taxon>
        <taxon>Helotiales</taxon>
        <taxon>Sclerotiniaceae</taxon>
        <taxon>Monilinia</taxon>
    </lineage>
</organism>
<dbReference type="OrthoDB" id="194358at2759"/>
<accession>A0A8A3PLY2</accession>
<dbReference type="Proteomes" id="UP000672032">
    <property type="component" value="Chromosome 7"/>
</dbReference>
<evidence type="ECO:0000313" key="1">
    <source>
        <dbReference type="EMBL" id="QSZ36452.1"/>
    </source>
</evidence>